<dbReference type="Pfam" id="PF00126">
    <property type="entry name" value="HTH_1"/>
    <property type="match status" value="1"/>
</dbReference>
<sequence length="293" mass="32482">MNTFQLSCFLAVANTLSFAQAAKQVNISQPAITNQIRSLESELGAQLFHRTTRIVELTAEGQAFVEDAKNIITIAERARHRFSSTGHDKMDSISIACSSFAMFDLLPAILQELAACCTNLHPRLYTVPHNQLLKLLETEAADVLFDMSMGAEVTKKFTFQELKQSELVCVCPKDHPLAKQTSISKTDLENETLIFCNPMNLSPDIASLQWQFAREKSPVSSHYCDSAEAAVLLTASRLGIAILPELAVTKDERVVKVQMENAPKLSFGLFCRSRPGSGTVQKFIQITKQHFSE</sequence>
<feature type="domain" description="HTH lysR-type" evidence="6">
    <location>
        <begin position="1"/>
        <end position="58"/>
    </location>
</feature>
<keyword evidence="2" id="KW-0805">Transcription regulation</keyword>
<dbReference type="Gene3D" id="3.40.190.10">
    <property type="entry name" value="Periplasmic binding protein-like II"/>
    <property type="match status" value="2"/>
</dbReference>
<dbReference type="OrthoDB" id="9785745at2"/>
<evidence type="ECO:0000256" key="1">
    <source>
        <dbReference type="ARBA" id="ARBA00009437"/>
    </source>
</evidence>
<dbReference type="STRING" id="168384.SAMN05660368_04092"/>
<comment type="caution">
    <text evidence="7">The sequence shown here is derived from an EMBL/GenBank/DDBJ whole genome shotgun (WGS) entry which is preliminary data.</text>
</comment>
<keyword evidence="5" id="KW-0732">Signal</keyword>
<dbReference type="PROSITE" id="PS50931">
    <property type="entry name" value="HTH_LYSR"/>
    <property type="match status" value="1"/>
</dbReference>
<reference evidence="7" key="1">
    <citation type="submission" date="2009-07" db="EMBL/GenBank/DDBJ databases">
        <authorList>
            <person name="Weinstock G."/>
            <person name="Sodergren E."/>
            <person name="Clifton S."/>
            <person name="Fulton L."/>
            <person name="Fulton B."/>
            <person name="Courtney L."/>
            <person name="Fronick C."/>
            <person name="Harrison M."/>
            <person name="Strong C."/>
            <person name="Farmer C."/>
            <person name="Delahaunty K."/>
            <person name="Markovic C."/>
            <person name="Hall O."/>
            <person name="Minx P."/>
            <person name="Tomlinson C."/>
            <person name="Mitreva M."/>
            <person name="Nelson J."/>
            <person name="Hou S."/>
            <person name="Wollam A."/>
            <person name="Pepin K.H."/>
            <person name="Johnson M."/>
            <person name="Bhonagiri V."/>
            <person name="Nash W.E."/>
            <person name="Warren W."/>
            <person name="Chinwalla A."/>
            <person name="Mardis E.R."/>
            <person name="Wilson R.K."/>
        </authorList>
    </citation>
    <scope>NUCLEOTIDE SEQUENCE [LARGE SCALE GENOMIC DNA]</scope>
    <source>
        <strain evidence="7">DSM 14469</strain>
    </source>
</reference>
<dbReference type="SUPFAM" id="SSF46785">
    <property type="entry name" value="Winged helix' DNA-binding domain"/>
    <property type="match status" value="1"/>
</dbReference>
<dbReference type="RefSeq" id="WP_006864391.1">
    <property type="nucleotide sequence ID" value="NZ_ACCL02000033.1"/>
</dbReference>
<proteinExistence type="inferred from homology"/>
<dbReference type="PANTHER" id="PTHR30346:SF0">
    <property type="entry name" value="HCA OPERON TRANSCRIPTIONAL ACTIVATOR HCAR"/>
    <property type="match status" value="1"/>
</dbReference>
<dbReference type="GO" id="GO:0032993">
    <property type="term" value="C:protein-DNA complex"/>
    <property type="evidence" value="ECO:0007669"/>
    <property type="project" value="TreeGrafter"/>
</dbReference>
<dbReference type="GO" id="GO:0003677">
    <property type="term" value="F:DNA binding"/>
    <property type="evidence" value="ECO:0007669"/>
    <property type="project" value="UniProtKB-KW"/>
</dbReference>
<dbReference type="eggNOG" id="COG0583">
    <property type="taxonomic scope" value="Bacteria"/>
</dbReference>
<dbReference type="PRINTS" id="PR00039">
    <property type="entry name" value="HTHLYSR"/>
</dbReference>
<dbReference type="EMBL" id="ACCL02000033">
    <property type="protein sequence ID" value="EET58409.1"/>
    <property type="molecule type" value="Genomic_DNA"/>
</dbReference>
<dbReference type="InterPro" id="IPR036390">
    <property type="entry name" value="WH_DNA-bd_sf"/>
</dbReference>
<dbReference type="AlphaFoldDB" id="C6LLU0"/>
<comment type="similarity">
    <text evidence="1">Belongs to the LysR transcriptional regulatory family.</text>
</comment>
<dbReference type="Pfam" id="PF03466">
    <property type="entry name" value="LysR_substrate"/>
    <property type="match status" value="1"/>
</dbReference>
<dbReference type="CDD" id="cd05466">
    <property type="entry name" value="PBP2_LTTR_substrate"/>
    <property type="match status" value="1"/>
</dbReference>
<dbReference type="Proteomes" id="UP000005561">
    <property type="component" value="Unassembled WGS sequence"/>
</dbReference>
<dbReference type="Gene3D" id="1.10.10.10">
    <property type="entry name" value="Winged helix-like DNA-binding domain superfamily/Winged helix DNA-binding domain"/>
    <property type="match status" value="1"/>
</dbReference>
<gene>
    <name evidence="7" type="ORF">BRYFOR_09638</name>
</gene>
<dbReference type="PANTHER" id="PTHR30346">
    <property type="entry name" value="TRANSCRIPTIONAL DUAL REGULATOR HCAR-RELATED"/>
    <property type="match status" value="1"/>
</dbReference>
<dbReference type="InterPro" id="IPR005119">
    <property type="entry name" value="LysR_subst-bd"/>
</dbReference>
<name>C6LLU0_9FIRM</name>
<organism evidence="7 8">
    <name type="scientific">Marvinbryantia formatexigens DSM 14469</name>
    <dbReference type="NCBI Taxonomy" id="478749"/>
    <lineage>
        <taxon>Bacteria</taxon>
        <taxon>Bacillati</taxon>
        <taxon>Bacillota</taxon>
        <taxon>Clostridia</taxon>
        <taxon>Lachnospirales</taxon>
        <taxon>Lachnospiraceae</taxon>
        <taxon>Marvinbryantia</taxon>
    </lineage>
</organism>
<keyword evidence="8" id="KW-1185">Reference proteome</keyword>
<dbReference type="SUPFAM" id="SSF53850">
    <property type="entry name" value="Periplasmic binding protein-like II"/>
    <property type="match status" value="1"/>
</dbReference>
<dbReference type="InterPro" id="IPR000847">
    <property type="entry name" value="LysR_HTH_N"/>
</dbReference>
<accession>C6LLU0</accession>
<evidence type="ECO:0000256" key="5">
    <source>
        <dbReference type="SAM" id="SignalP"/>
    </source>
</evidence>
<protein>
    <submittedName>
        <fullName evidence="7">LysR substrate binding domain protein</fullName>
    </submittedName>
</protein>
<keyword evidence="3" id="KW-0238">DNA-binding</keyword>
<evidence type="ECO:0000256" key="2">
    <source>
        <dbReference type="ARBA" id="ARBA00023015"/>
    </source>
</evidence>
<evidence type="ECO:0000256" key="3">
    <source>
        <dbReference type="ARBA" id="ARBA00023125"/>
    </source>
</evidence>
<evidence type="ECO:0000259" key="6">
    <source>
        <dbReference type="PROSITE" id="PS50931"/>
    </source>
</evidence>
<feature type="chain" id="PRO_5002966452" evidence="5">
    <location>
        <begin position="22"/>
        <end position="293"/>
    </location>
</feature>
<dbReference type="InterPro" id="IPR036388">
    <property type="entry name" value="WH-like_DNA-bd_sf"/>
</dbReference>
<dbReference type="FunFam" id="1.10.10.10:FF:000001">
    <property type="entry name" value="LysR family transcriptional regulator"/>
    <property type="match status" value="1"/>
</dbReference>
<feature type="signal peptide" evidence="5">
    <location>
        <begin position="1"/>
        <end position="21"/>
    </location>
</feature>
<keyword evidence="4" id="KW-0804">Transcription</keyword>
<evidence type="ECO:0000313" key="8">
    <source>
        <dbReference type="Proteomes" id="UP000005561"/>
    </source>
</evidence>
<evidence type="ECO:0000313" key="7">
    <source>
        <dbReference type="EMBL" id="EET58409.1"/>
    </source>
</evidence>
<dbReference type="GO" id="GO:0003700">
    <property type="term" value="F:DNA-binding transcription factor activity"/>
    <property type="evidence" value="ECO:0007669"/>
    <property type="project" value="InterPro"/>
</dbReference>
<evidence type="ECO:0000256" key="4">
    <source>
        <dbReference type="ARBA" id="ARBA00023163"/>
    </source>
</evidence>